<evidence type="ECO:0000256" key="15">
    <source>
        <dbReference type="SAM" id="Phobius"/>
    </source>
</evidence>
<dbReference type="GO" id="GO:0016020">
    <property type="term" value="C:membrane"/>
    <property type="evidence" value="ECO:0007669"/>
    <property type="project" value="UniProtKB-SubCell"/>
</dbReference>
<dbReference type="InterPro" id="IPR021261">
    <property type="entry name" value="GPCAT"/>
</dbReference>
<keyword evidence="9 15" id="KW-0472">Membrane</keyword>
<keyword evidence="17" id="KW-1185">Reference proteome</keyword>
<evidence type="ECO:0000256" key="6">
    <source>
        <dbReference type="ARBA" id="ARBA00022692"/>
    </source>
</evidence>
<keyword evidence="13" id="KW-0175">Coiled coil</keyword>
<evidence type="ECO:0000256" key="4">
    <source>
        <dbReference type="ARBA" id="ARBA00022516"/>
    </source>
</evidence>
<keyword evidence="10" id="KW-0594">Phospholipid biosynthesis</keyword>
<evidence type="ECO:0000256" key="14">
    <source>
        <dbReference type="SAM" id="MobiDB-lite"/>
    </source>
</evidence>
<feature type="compositionally biased region" description="Low complexity" evidence="14">
    <location>
        <begin position="556"/>
        <end position="571"/>
    </location>
</feature>
<evidence type="ECO:0000256" key="12">
    <source>
        <dbReference type="ARBA" id="ARBA00023315"/>
    </source>
</evidence>
<accession>A0A081CJK1</accession>
<name>A0A081CJK1_PSEA2</name>
<dbReference type="RefSeq" id="XP_014654867.1">
    <property type="nucleotide sequence ID" value="XM_014799381.1"/>
</dbReference>
<evidence type="ECO:0000256" key="10">
    <source>
        <dbReference type="ARBA" id="ARBA00023209"/>
    </source>
</evidence>
<feature type="region of interest" description="Disordered" evidence="14">
    <location>
        <begin position="21"/>
        <end position="43"/>
    </location>
</feature>
<reference evidence="16" key="1">
    <citation type="submission" date="2014-07" db="EMBL/GenBank/DDBJ databases">
        <title>Draft genome sequence of the yeast Pseudozyma antarctica JCM 10317 known as a producer of lipase B which used in a wide range of industrial applications.</title>
        <authorList>
            <person name="Morita T."/>
            <person name="Saika A."/>
            <person name="Koike H."/>
        </authorList>
    </citation>
    <scope>NUCLEOTIDE SEQUENCE</scope>
    <source>
        <strain evidence="16">JCM 10317</strain>
    </source>
</reference>
<comment type="similarity">
    <text evidence="2">Belongs to the GPC1 family.</text>
</comment>
<feature type="transmembrane region" description="Helical" evidence="15">
    <location>
        <begin position="254"/>
        <end position="270"/>
    </location>
</feature>
<feature type="region of interest" description="Disordered" evidence="14">
    <location>
        <begin position="536"/>
        <end position="578"/>
    </location>
</feature>
<comment type="subcellular location">
    <subcellularLocation>
        <location evidence="1">Membrane</location>
        <topology evidence="1">Multi-pass membrane protein</topology>
    </subcellularLocation>
</comment>
<sequence>MLSPPATNATPFRYHTPFRKTSRHASSLRTTIQPSTVTPQRAVARAPMSTDYLAVPDPDIAAAADDASSSTPMRRASSTSSNHSHISEASSSAFDDTGRPALSRASSMAYSDDGSTTPYRTYNSSASGSVEGIDLLGSSHSGALPLSDLFETYFSPRIDLAGRKWTAFSGDMRSRARKRREELVRKAKSKRELQQMDDELKKMRKKVSKRIENLQQKWVDAKVVRLRDKISFVVGVLNLVVSSLVFALRPEHIPTLYSALALYFLPLRVWSYTSKKWHYFLFDFCYFLNVANLLFIWVFPNSEFLFTVCYCAAHGPLAFSVATWRNSQYHIDQQIVYPELLTRHIVSNLGLVFHSLEKMTSLFIHLYPPFVFTTMVHFMPHDQAVTRFPALANLKTLNGYTSFWFNVTIYLVWQLVYYELIVIRKKSKIETGERINSYSTMSKGKGPVANLLGKAPPKRREPAFMLLQFVYTIITTLPAPLILFPSSTASAVFFAVIFVVSVWNGASYYVEVFGRRFEKELLELRREMELIKSAEQAVSAGTGADTDKEKDEVSESEAAAAATSLPGADATADSKKDK</sequence>
<organism evidence="16">
    <name type="scientific">Pseudozyma antarctica</name>
    <name type="common">Yeast</name>
    <name type="synonym">Candida antarctica</name>
    <dbReference type="NCBI Taxonomy" id="84753"/>
    <lineage>
        <taxon>Eukaryota</taxon>
        <taxon>Fungi</taxon>
        <taxon>Dikarya</taxon>
        <taxon>Basidiomycota</taxon>
        <taxon>Ustilaginomycotina</taxon>
        <taxon>Ustilaginomycetes</taxon>
        <taxon>Ustilaginales</taxon>
        <taxon>Ustilaginaceae</taxon>
        <taxon>Moesziomyces</taxon>
    </lineage>
</organism>
<evidence type="ECO:0000313" key="17">
    <source>
        <dbReference type="Proteomes" id="UP000053758"/>
    </source>
</evidence>
<feature type="transmembrane region" description="Helical" evidence="15">
    <location>
        <begin position="489"/>
        <end position="510"/>
    </location>
</feature>
<keyword evidence="5" id="KW-0808">Transferase</keyword>
<evidence type="ECO:0000256" key="13">
    <source>
        <dbReference type="SAM" id="Coils"/>
    </source>
</evidence>
<keyword evidence="8" id="KW-0443">Lipid metabolism</keyword>
<keyword evidence="11" id="KW-1208">Phospholipid metabolism</keyword>
<gene>
    <name evidence="16" type="ORF">PAN0_015c5071</name>
</gene>
<keyword evidence="6 15" id="KW-0812">Transmembrane</keyword>
<evidence type="ECO:0000256" key="9">
    <source>
        <dbReference type="ARBA" id="ARBA00023136"/>
    </source>
</evidence>
<feature type="transmembrane region" description="Helical" evidence="15">
    <location>
        <begin position="304"/>
        <end position="324"/>
    </location>
</feature>
<feature type="compositionally biased region" description="Low complexity" evidence="14">
    <location>
        <begin position="63"/>
        <end position="93"/>
    </location>
</feature>
<feature type="transmembrane region" description="Helical" evidence="15">
    <location>
        <begin position="277"/>
        <end position="298"/>
    </location>
</feature>
<feature type="region of interest" description="Disordered" evidence="14">
    <location>
        <begin position="63"/>
        <end position="100"/>
    </location>
</feature>
<keyword evidence="12" id="KW-0012">Acyltransferase</keyword>
<dbReference type="Proteomes" id="UP000053758">
    <property type="component" value="Unassembled WGS sequence"/>
</dbReference>
<evidence type="ECO:0000313" key="16">
    <source>
        <dbReference type="EMBL" id="GAK66847.1"/>
    </source>
</evidence>
<evidence type="ECO:0000256" key="7">
    <source>
        <dbReference type="ARBA" id="ARBA00022989"/>
    </source>
</evidence>
<evidence type="ECO:0000256" key="11">
    <source>
        <dbReference type="ARBA" id="ARBA00023264"/>
    </source>
</evidence>
<feature type="coiled-coil region" evidence="13">
    <location>
        <begin position="173"/>
        <end position="217"/>
    </location>
</feature>
<evidence type="ECO:0000256" key="1">
    <source>
        <dbReference type="ARBA" id="ARBA00004141"/>
    </source>
</evidence>
<proteinExistence type="inferred from homology"/>
<dbReference type="GeneID" id="26305869"/>
<dbReference type="GO" id="GO:0006656">
    <property type="term" value="P:phosphatidylcholine biosynthetic process"/>
    <property type="evidence" value="ECO:0007669"/>
    <property type="project" value="TreeGrafter"/>
</dbReference>
<dbReference type="HOGENOM" id="CLU_018994_2_1_1"/>
<keyword evidence="4" id="KW-0444">Lipid biosynthesis</keyword>
<dbReference type="Pfam" id="PF10998">
    <property type="entry name" value="DUF2838"/>
    <property type="match status" value="1"/>
</dbReference>
<feature type="transmembrane region" description="Helical" evidence="15">
    <location>
        <begin position="362"/>
        <end position="380"/>
    </location>
</feature>
<dbReference type="AlphaFoldDB" id="A0A081CJK1"/>
<feature type="transmembrane region" description="Helical" evidence="15">
    <location>
        <begin position="400"/>
        <end position="418"/>
    </location>
</feature>
<dbReference type="GO" id="GO:0016746">
    <property type="term" value="F:acyltransferase activity"/>
    <property type="evidence" value="ECO:0007669"/>
    <property type="project" value="UniProtKB-KW"/>
</dbReference>
<evidence type="ECO:0000256" key="5">
    <source>
        <dbReference type="ARBA" id="ARBA00022679"/>
    </source>
</evidence>
<feature type="transmembrane region" description="Helical" evidence="15">
    <location>
        <begin position="230"/>
        <end position="248"/>
    </location>
</feature>
<evidence type="ECO:0000256" key="2">
    <source>
        <dbReference type="ARBA" id="ARBA00006675"/>
    </source>
</evidence>
<protein>
    <recommendedName>
        <fullName evidence="3">Glycerophosphocholine acyltransferase 1</fullName>
    </recommendedName>
</protein>
<dbReference type="EMBL" id="DF830082">
    <property type="protein sequence ID" value="GAK66847.1"/>
    <property type="molecule type" value="Genomic_DNA"/>
</dbReference>
<keyword evidence="7 15" id="KW-1133">Transmembrane helix</keyword>
<feature type="transmembrane region" description="Helical" evidence="15">
    <location>
        <begin position="463"/>
        <end position="483"/>
    </location>
</feature>
<evidence type="ECO:0000256" key="8">
    <source>
        <dbReference type="ARBA" id="ARBA00023098"/>
    </source>
</evidence>
<dbReference type="PANTHER" id="PTHR31201:SF1">
    <property type="entry name" value="GLYCEROPHOSPHOCHOLINE ACYLTRANSFERASE 1"/>
    <property type="match status" value="1"/>
</dbReference>
<feature type="compositionally biased region" description="Polar residues" evidence="14">
    <location>
        <begin position="24"/>
        <end position="39"/>
    </location>
</feature>
<evidence type="ECO:0000256" key="3">
    <source>
        <dbReference type="ARBA" id="ARBA00019082"/>
    </source>
</evidence>
<dbReference type="PANTHER" id="PTHR31201">
    <property type="entry name" value="OS01G0585100 PROTEIN"/>
    <property type="match status" value="1"/>
</dbReference>